<proteinExistence type="predicted"/>
<gene>
    <name evidence="2" type="ORF">S03H2_13527</name>
</gene>
<protein>
    <submittedName>
        <fullName evidence="2">Uncharacterized protein</fullName>
    </submittedName>
</protein>
<organism evidence="2">
    <name type="scientific">marine sediment metagenome</name>
    <dbReference type="NCBI Taxonomy" id="412755"/>
    <lineage>
        <taxon>unclassified sequences</taxon>
        <taxon>metagenomes</taxon>
        <taxon>ecological metagenomes</taxon>
    </lineage>
</organism>
<evidence type="ECO:0000256" key="1">
    <source>
        <dbReference type="SAM" id="MobiDB-lite"/>
    </source>
</evidence>
<accession>X1FZP7</accession>
<feature type="region of interest" description="Disordered" evidence="1">
    <location>
        <begin position="1"/>
        <end position="20"/>
    </location>
</feature>
<reference evidence="2" key="1">
    <citation type="journal article" date="2014" name="Front. Microbiol.">
        <title>High frequency of phylogenetically diverse reductive dehalogenase-homologous genes in deep subseafloor sedimentary metagenomes.</title>
        <authorList>
            <person name="Kawai M."/>
            <person name="Futagami T."/>
            <person name="Toyoda A."/>
            <person name="Takaki Y."/>
            <person name="Nishi S."/>
            <person name="Hori S."/>
            <person name="Arai W."/>
            <person name="Tsubouchi T."/>
            <person name="Morono Y."/>
            <person name="Uchiyama I."/>
            <person name="Ito T."/>
            <person name="Fujiyama A."/>
            <person name="Inagaki F."/>
            <person name="Takami H."/>
        </authorList>
    </citation>
    <scope>NUCLEOTIDE SEQUENCE</scope>
    <source>
        <strain evidence="2">Expedition CK06-06</strain>
    </source>
</reference>
<evidence type="ECO:0000313" key="2">
    <source>
        <dbReference type="EMBL" id="GAH38005.1"/>
    </source>
</evidence>
<dbReference type="EMBL" id="BARU01006866">
    <property type="protein sequence ID" value="GAH38005.1"/>
    <property type="molecule type" value="Genomic_DNA"/>
</dbReference>
<name>X1FZP7_9ZZZZ</name>
<feature type="non-terminal residue" evidence="2">
    <location>
        <position position="41"/>
    </location>
</feature>
<sequence length="41" mass="4743">MEIDRNTPYNQLPPLPPNIDIESKKVLKKVTSSHRQLAELK</sequence>
<dbReference type="AlphaFoldDB" id="X1FZP7"/>
<comment type="caution">
    <text evidence="2">The sequence shown here is derived from an EMBL/GenBank/DDBJ whole genome shotgun (WGS) entry which is preliminary data.</text>
</comment>